<comment type="caution">
    <text evidence="2">The sequence shown here is derived from an EMBL/GenBank/DDBJ whole genome shotgun (WGS) entry which is preliminary data.</text>
</comment>
<name>A0A9W8LE42_9FUNG</name>
<accession>A0A9W8LE42</accession>
<dbReference type="Proteomes" id="UP001140217">
    <property type="component" value="Unassembled WGS sequence"/>
</dbReference>
<feature type="compositionally biased region" description="Polar residues" evidence="1">
    <location>
        <begin position="39"/>
        <end position="56"/>
    </location>
</feature>
<keyword evidence="3" id="KW-1185">Reference proteome</keyword>
<sequence length="128" mass="13669">MDLDSTDDGSGGHPSRAAPLRTPATSAADRVRAGPFTPPRSTNTTPHRLPPTTTAASLHDSGRASDSAAPESPGEHRVRRAAYDYDDDDDDDNDVAMLFDVEGDETDKIEHKDFFDSFGNGWAVPAAV</sequence>
<reference evidence="2" key="1">
    <citation type="submission" date="2022-07" db="EMBL/GenBank/DDBJ databases">
        <title>Phylogenomic reconstructions and comparative analyses of Kickxellomycotina fungi.</title>
        <authorList>
            <person name="Reynolds N.K."/>
            <person name="Stajich J.E."/>
            <person name="Barry K."/>
            <person name="Grigoriev I.V."/>
            <person name="Crous P."/>
            <person name="Smith M.E."/>
        </authorList>
    </citation>
    <scope>NUCLEOTIDE SEQUENCE</scope>
    <source>
        <strain evidence="2">NBRC 105414</strain>
    </source>
</reference>
<proteinExistence type="predicted"/>
<dbReference type="AlphaFoldDB" id="A0A9W8LE42"/>
<protein>
    <submittedName>
        <fullName evidence="2">Uncharacterized protein</fullName>
    </submittedName>
</protein>
<gene>
    <name evidence="2" type="ORF">H4R18_004931</name>
</gene>
<evidence type="ECO:0000313" key="2">
    <source>
        <dbReference type="EMBL" id="KAJ2777862.1"/>
    </source>
</evidence>
<organism evidence="2 3">
    <name type="scientific">Coemansia javaensis</name>
    <dbReference type="NCBI Taxonomy" id="2761396"/>
    <lineage>
        <taxon>Eukaryota</taxon>
        <taxon>Fungi</taxon>
        <taxon>Fungi incertae sedis</taxon>
        <taxon>Zoopagomycota</taxon>
        <taxon>Kickxellomycotina</taxon>
        <taxon>Kickxellomycetes</taxon>
        <taxon>Kickxellales</taxon>
        <taxon>Kickxellaceae</taxon>
        <taxon>Coemansia</taxon>
    </lineage>
</organism>
<evidence type="ECO:0000313" key="3">
    <source>
        <dbReference type="Proteomes" id="UP001140217"/>
    </source>
</evidence>
<dbReference type="EMBL" id="JANBUL010000263">
    <property type="protein sequence ID" value="KAJ2777862.1"/>
    <property type="molecule type" value="Genomic_DNA"/>
</dbReference>
<feature type="region of interest" description="Disordered" evidence="1">
    <location>
        <begin position="1"/>
        <end position="94"/>
    </location>
</feature>
<evidence type="ECO:0000256" key="1">
    <source>
        <dbReference type="SAM" id="MobiDB-lite"/>
    </source>
</evidence>
<dbReference type="OrthoDB" id="5598163at2759"/>
<feature type="compositionally biased region" description="Acidic residues" evidence="1">
    <location>
        <begin position="84"/>
        <end position="94"/>
    </location>
</feature>